<evidence type="ECO:0000259" key="2">
    <source>
        <dbReference type="PROSITE" id="PS50994"/>
    </source>
</evidence>
<dbReference type="OrthoDB" id="9813957at2"/>
<evidence type="ECO:0000313" key="3">
    <source>
        <dbReference type="EMBL" id="PSB13737.1"/>
    </source>
</evidence>
<dbReference type="InterPro" id="IPR002514">
    <property type="entry name" value="Transposase_8"/>
</dbReference>
<evidence type="ECO:0000256" key="1">
    <source>
        <dbReference type="ARBA" id="ARBA00002286"/>
    </source>
</evidence>
<organism evidence="3 4">
    <name type="scientific">Phormidesmis priestleyi ULC007</name>
    <dbReference type="NCBI Taxonomy" id="1920490"/>
    <lineage>
        <taxon>Bacteria</taxon>
        <taxon>Bacillati</taxon>
        <taxon>Cyanobacteriota</taxon>
        <taxon>Cyanophyceae</taxon>
        <taxon>Leptolyngbyales</taxon>
        <taxon>Leptolyngbyaceae</taxon>
        <taxon>Phormidesmis</taxon>
    </lineage>
</organism>
<dbReference type="NCBIfam" id="NF033516">
    <property type="entry name" value="transpos_IS3"/>
    <property type="match status" value="1"/>
</dbReference>
<reference evidence="3 4" key="2">
    <citation type="submission" date="2018-03" db="EMBL/GenBank/DDBJ databases">
        <title>The ancient ancestry and fast evolution of plastids.</title>
        <authorList>
            <person name="Moore K.R."/>
            <person name="Magnabosco C."/>
            <person name="Momper L."/>
            <person name="Gold D.A."/>
            <person name="Bosak T."/>
            <person name="Fournier G.P."/>
        </authorList>
    </citation>
    <scope>NUCLEOTIDE SEQUENCE [LARGE SCALE GENOMIC DNA]</scope>
    <source>
        <strain evidence="3 4">ULC007</strain>
    </source>
</reference>
<dbReference type="InterPro" id="IPR036397">
    <property type="entry name" value="RNaseH_sf"/>
</dbReference>
<dbReference type="InterPro" id="IPR001584">
    <property type="entry name" value="Integrase_cat-core"/>
</dbReference>
<evidence type="ECO:0000313" key="4">
    <source>
        <dbReference type="Proteomes" id="UP000238634"/>
    </source>
</evidence>
<proteinExistence type="predicted"/>
<gene>
    <name evidence="3" type="ORF">C7B65_26925</name>
</gene>
<sequence length="367" mass="42767">MSKNKRKQYSSQFKAKVAIEAVKGEKTIAEIASQYSVHPTMIHGWKRQLLEGMSEVFERGFNASKVEPEGQAHLDELYRQIGQLKVERGFFSQQVGTIRAADRKALVEPDHEQLSIQRQCELLRIPRSSYYYQALAPSEEDLMVMRLIDQQYLETPFYGSRKMSVFLKTQGYGVNRKRVQRLMREMGLVAIYPKPNTSKPHPEHRVYPYLLRGLAITQANQVWCTDITYLPVCRGHFYLVAVMDWVSRHVLSWRISNTLEVHFCVEALEEALSNYTPPLIFNTDQGAQFTANAFTTCLKASGVQISMDGRGRCHDNIFIERLWRSLKYELIYLKAFEDGQHLTQEVNQWFRWYNQVRPHQGLDYQTP</sequence>
<name>A0A2T1CZS6_9CYAN</name>
<dbReference type="InterPro" id="IPR025948">
    <property type="entry name" value="HTH-like_dom"/>
</dbReference>
<dbReference type="Pfam" id="PF13276">
    <property type="entry name" value="HTH_21"/>
    <property type="match status" value="1"/>
</dbReference>
<dbReference type="InterPro" id="IPR048020">
    <property type="entry name" value="Transpos_IS3"/>
</dbReference>
<dbReference type="Gene3D" id="3.30.420.10">
    <property type="entry name" value="Ribonuclease H-like superfamily/Ribonuclease H"/>
    <property type="match status" value="1"/>
</dbReference>
<accession>A0A2T1CZS6</accession>
<dbReference type="RefSeq" id="WP_106254251.1">
    <property type="nucleotide sequence ID" value="NZ_MPPI01000107.1"/>
</dbReference>
<comment type="caution">
    <text evidence="3">The sequence shown here is derived from an EMBL/GenBank/DDBJ whole genome shotgun (WGS) entry which is preliminary data.</text>
</comment>
<dbReference type="PROSITE" id="PS50994">
    <property type="entry name" value="INTEGRASE"/>
    <property type="match status" value="1"/>
</dbReference>
<dbReference type="Pfam" id="PF00665">
    <property type="entry name" value="rve"/>
    <property type="match status" value="1"/>
</dbReference>
<dbReference type="GO" id="GO:0004803">
    <property type="term" value="F:transposase activity"/>
    <property type="evidence" value="ECO:0007669"/>
    <property type="project" value="InterPro"/>
</dbReference>
<dbReference type="SUPFAM" id="SSF48295">
    <property type="entry name" value="TrpR-like"/>
    <property type="match status" value="1"/>
</dbReference>
<dbReference type="Gene3D" id="1.10.10.10">
    <property type="entry name" value="Winged helix-like DNA-binding domain superfamily/Winged helix DNA-binding domain"/>
    <property type="match status" value="1"/>
</dbReference>
<dbReference type="PANTHER" id="PTHR46889">
    <property type="entry name" value="TRANSPOSASE INSF FOR INSERTION SEQUENCE IS3B-RELATED"/>
    <property type="match status" value="1"/>
</dbReference>
<dbReference type="InterPro" id="IPR050900">
    <property type="entry name" value="Transposase_IS3/IS150/IS904"/>
</dbReference>
<protein>
    <submittedName>
        <fullName evidence="3">IS3 family transposase</fullName>
    </submittedName>
</protein>
<dbReference type="Pfam" id="PF01527">
    <property type="entry name" value="HTH_Tnp_1"/>
    <property type="match status" value="1"/>
</dbReference>
<dbReference type="Proteomes" id="UP000238634">
    <property type="component" value="Unassembled WGS sequence"/>
</dbReference>
<dbReference type="GO" id="GO:0006313">
    <property type="term" value="P:DNA transposition"/>
    <property type="evidence" value="ECO:0007669"/>
    <property type="project" value="InterPro"/>
</dbReference>
<dbReference type="GO" id="GO:0015074">
    <property type="term" value="P:DNA integration"/>
    <property type="evidence" value="ECO:0007669"/>
    <property type="project" value="InterPro"/>
</dbReference>
<dbReference type="AlphaFoldDB" id="A0A2T1CZS6"/>
<dbReference type="InterPro" id="IPR012337">
    <property type="entry name" value="RNaseH-like_sf"/>
</dbReference>
<dbReference type="InterPro" id="IPR010921">
    <property type="entry name" value="Trp_repressor/repl_initiator"/>
</dbReference>
<dbReference type="EMBL" id="PVWG01000123">
    <property type="protein sequence ID" value="PSB13737.1"/>
    <property type="molecule type" value="Genomic_DNA"/>
</dbReference>
<dbReference type="InterPro" id="IPR036388">
    <property type="entry name" value="WH-like_DNA-bd_sf"/>
</dbReference>
<dbReference type="PANTHER" id="PTHR46889:SF4">
    <property type="entry name" value="TRANSPOSASE INSO FOR INSERTION SEQUENCE ELEMENT IS911B-RELATED"/>
    <property type="match status" value="1"/>
</dbReference>
<comment type="function">
    <text evidence="1">Involved in the transposition of the insertion sequence.</text>
</comment>
<feature type="domain" description="Integrase catalytic" evidence="2">
    <location>
        <begin position="204"/>
        <end position="367"/>
    </location>
</feature>
<dbReference type="GO" id="GO:0043565">
    <property type="term" value="F:sequence-specific DNA binding"/>
    <property type="evidence" value="ECO:0007669"/>
    <property type="project" value="InterPro"/>
</dbReference>
<dbReference type="SUPFAM" id="SSF53098">
    <property type="entry name" value="Ribonuclease H-like"/>
    <property type="match status" value="1"/>
</dbReference>
<reference evidence="3 4" key="1">
    <citation type="submission" date="2018-02" db="EMBL/GenBank/DDBJ databases">
        <authorList>
            <person name="Cohen D.B."/>
            <person name="Kent A.D."/>
        </authorList>
    </citation>
    <scope>NUCLEOTIDE SEQUENCE [LARGE SCALE GENOMIC DNA]</scope>
    <source>
        <strain evidence="3 4">ULC007</strain>
    </source>
</reference>
<keyword evidence="4" id="KW-1185">Reference proteome</keyword>
<feature type="non-terminal residue" evidence="3">
    <location>
        <position position="367"/>
    </location>
</feature>